<dbReference type="RefSeq" id="WP_189330597.1">
    <property type="nucleotide sequence ID" value="NZ_AP023356.1"/>
</dbReference>
<feature type="domain" description="HTH araC/xylS-type" evidence="5">
    <location>
        <begin position="260"/>
        <end position="357"/>
    </location>
</feature>
<keyword evidence="2" id="KW-0238">DNA-binding</keyword>
<protein>
    <recommendedName>
        <fullName evidence="5">HTH araC/xylS-type domain-containing protein</fullName>
    </recommendedName>
</protein>
<gene>
    <name evidence="6" type="ORF">Aiant_89510</name>
</gene>
<keyword evidence="3" id="KW-0804">Transcription</keyword>
<dbReference type="PANTHER" id="PTHR46796:SF15">
    <property type="entry name" value="BLL1074 PROTEIN"/>
    <property type="match status" value="1"/>
</dbReference>
<evidence type="ECO:0000259" key="5">
    <source>
        <dbReference type="PROSITE" id="PS01124"/>
    </source>
</evidence>
<feature type="region of interest" description="Disordered" evidence="4">
    <location>
        <begin position="25"/>
        <end position="84"/>
    </location>
</feature>
<evidence type="ECO:0000313" key="6">
    <source>
        <dbReference type="EMBL" id="BCJ48294.1"/>
    </source>
</evidence>
<accession>A0ABN6CWQ7</accession>
<keyword evidence="7" id="KW-1185">Reference proteome</keyword>
<proteinExistence type="predicted"/>
<evidence type="ECO:0000256" key="4">
    <source>
        <dbReference type="SAM" id="MobiDB-lite"/>
    </source>
</evidence>
<dbReference type="PROSITE" id="PS01124">
    <property type="entry name" value="HTH_ARAC_FAMILY_2"/>
    <property type="match status" value="1"/>
</dbReference>
<dbReference type="Proteomes" id="UP000676967">
    <property type="component" value="Chromosome"/>
</dbReference>
<organism evidence="6 7">
    <name type="scientific">Actinoplanes ianthinogenes</name>
    <dbReference type="NCBI Taxonomy" id="122358"/>
    <lineage>
        <taxon>Bacteria</taxon>
        <taxon>Bacillati</taxon>
        <taxon>Actinomycetota</taxon>
        <taxon>Actinomycetes</taxon>
        <taxon>Micromonosporales</taxon>
        <taxon>Micromonosporaceae</taxon>
        <taxon>Actinoplanes</taxon>
    </lineage>
</organism>
<feature type="region of interest" description="Disordered" evidence="4">
    <location>
        <begin position="128"/>
        <end position="156"/>
    </location>
</feature>
<dbReference type="Pfam" id="PF12833">
    <property type="entry name" value="HTH_18"/>
    <property type="match status" value="1"/>
</dbReference>
<evidence type="ECO:0000256" key="3">
    <source>
        <dbReference type="ARBA" id="ARBA00023163"/>
    </source>
</evidence>
<sequence length="361" mass="38138">MGYKEWAPPAALRSVAVCLWRSTIPDAPPSPLSVKPRPRPLPELSPELESKLSSESRSGMVSGPESGLPSGSTSALWSGPESALWSGSTSALWSGPESALWSGPESALWSGPESALWSGPESALWAGPGEGLPSGPDLVSSGSAPELSPEPWPERRPILPDGCVDLIWESGRGAFLAGPDTGPVPDHTPGGRTLVGVRLRPGAGGTLLGVPLEPLQNLRPDLTDLRPEAAAGLPGDLAPGEALRRLVTLTGVLSEERPPDPALLEAVRLLRDPRTRIPALGDHLGIGDRQLRRRFSAAVGYGPKTLQRVFRFRRFLSLLGEGTIADLAIRVGYTDQAHLTRESVEFAGLPPAALARRLTTD</sequence>
<dbReference type="Gene3D" id="1.10.10.60">
    <property type="entry name" value="Homeodomain-like"/>
    <property type="match status" value="1"/>
</dbReference>
<dbReference type="EMBL" id="AP023356">
    <property type="protein sequence ID" value="BCJ48294.1"/>
    <property type="molecule type" value="Genomic_DNA"/>
</dbReference>
<name>A0ABN6CWQ7_9ACTN</name>
<dbReference type="InterPro" id="IPR046532">
    <property type="entry name" value="DUF6597"/>
</dbReference>
<keyword evidence="1" id="KW-0805">Transcription regulation</keyword>
<dbReference type="SMART" id="SM00342">
    <property type="entry name" value="HTH_ARAC"/>
    <property type="match status" value="1"/>
</dbReference>
<evidence type="ECO:0000313" key="7">
    <source>
        <dbReference type="Proteomes" id="UP000676967"/>
    </source>
</evidence>
<dbReference type="PANTHER" id="PTHR46796">
    <property type="entry name" value="HTH-TYPE TRANSCRIPTIONAL ACTIVATOR RHAS-RELATED"/>
    <property type="match status" value="1"/>
</dbReference>
<evidence type="ECO:0000256" key="2">
    <source>
        <dbReference type="ARBA" id="ARBA00023125"/>
    </source>
</evidence>
<dbReference type="Pfam" id="PF20240">
    <property type="entry name" value="DUF6597"/>
    <property type="match status" value="1"/>
</dbReference>
<evidence type="ECO:0000256" key="1">
    <source>
        <dbReference type="ARBA" id="ARBA00023015"/>
    </source>
</evidence>
<dbReference type="InterPro" id="IPR018060">
    <property type="entry name" value="HTH_AraC"/>
</dbReference>
<reference evidence="6 7" key="1">
    <citation type="submission" date="2020-08" db="EMBL/GenBank/DDBJ databases">
        <title>Whole genome shotgun sequence of Actinoplanes ianthinogenes NBRC 13996.</title>
        <authorList>
            <person name="Komaki H."/>
            <person name="Tamura T."/>
        </authorList>
    </citation>
    <scope>NUCLEOTIDE SEQUENCE [LARGE SCALE GENOMIC DNA]</scope>
    <source>
        <strain evidence="6 7">NBRC 13996</strain>
    </source>
</reference>
<dbReference type="InterPro" id="IPR050204">
    <property type="entry name" value="AraC_XylS_family_regulators"/>
</dbReference>